<sequence length="533" mass="59694">MTGKGRGNNEAATASPALHLRADPGCFFIGPSDCTSDIQSTCLTTTWIPPSSITWITSIHVTATWITTISVTASRVTASRVTTVSITATCDPRSYIAVTGITFIVISDSTYWRPSLADSSSDPPTPSTHASDTHVSDDDADVVTSSDEEVHYDQYGRIIIVLEGDGFLPSNITTRIITKATRKLYDAPYAFWREFPFSLKEAIFNEFKSKCVWEHQYSADVAANFNLKARKRLSHSFSIARQLNQKPGWLLQEFWDDLQRQWLTAEFLQKSEKGKKARASEKGGSLHIGGAVNQGTIKRRMEKKLGRPMNQDELFRETHIVKKKKETDQERWVEGRASTVHIASELKLRNSYAASHLMSRARHSNFRTRMLKDYGRGLQVVQNGGSYTTFLLRHSIDRCGMQVIETSSQAEQLDGESLSAMRETVTKLTSELEASKEREKLRDAQYIGVVAQCQSMQEQIKNLLAGFFSIPRSRPSSPEAAGPRARLSRPPSGRSSRPPRDHSSHHRQVDPSQYRNDDETSSDGDDNDVPNNE</sequence>
<dbReference type="Proteomes" id="UP000790787">
    <property type="component" value="Chromosome 22"/>
</dbReference>
<gene>
    <name evidence="2" type="primary">LOC107796771</name>
</gene>
<name>A0AC58TQ08_TOBAC</name>
<reference evidence="1" key="1">
    <citation type="journal article" date="2014" name="Nat. Commun.">
        <title>The tobacco genome sequence and its comparison with those of tomato and potato.</title>
        <authorList>
            <person name="Sierro N."/>
            <person name="Battey J.N."/>
            <person name="Ouadi S."/>
            <person name="Bakaher N."/>
            <person name="Bovet L."/>
            <person name="Willig A."/>
            <person name="Goepfert S."/>
            <person name="Peitsch M.C."/>
            <person name="Ivanov N.V."/>
        </authorList>
    </citation>
    <scope>NUCLEOTIDE SEQUENCE [LARGE SCALE GENOMIC DNA]</scope>
</reference>
<accession>A0AC58TQ08</accession>
<proteinExistence type="predicted"/>
<protein>
    <submittedName>
        <fullName evidence="2">Uncharacterized protein LOC107796771</fullName>
    </submittedName>
</protein>
<reference evidence="2" key="2">
    <citation type="submission" date="2025-08" db="UniProtKB">
        <authorList>
            <consortium name="RefSeq"/>
        </authorList>
    </citation>
    <scope>IDENTIFICATION</scope>
    <source>
        <tissue evidence="2">Leaf</tissue>
    </source>
</reference>
<dbReference type="RefSeq" id="XP_075099302.1">
    <property type="nucleotide sequence ID" value="XM_075243201.1"/>
</dbReference>
<keyword evidence="1" id="KW-1185">Reference proteome</keyword>
<organism evidence="1 2">
    <name type="scientific">Nicotiana tabacum</name>
    <name type="common">Common tobacco</name>
    <dbReference type="NCBI Taxonomy" id="4097"/>
    <lineage>
        <taxon>Eukaryota</taxon>
        <taxon>Viridiplantae</taxon>
        <taxon>Streptophyta</taxon>
        <taxon>Embryophyta</taxon>
        <taxon>Tracheophyta</taxon>
        <taxon>Spermatophyta</taxon>
        <taxon>Magnoliopsida</taxon>
        <taxon>eudicotyledons</taxon>
        <taxon>Gunneridae</taxon>
        <taxon>Pentapetalae</taxon>
        <taxon>asterids</taxon>
        <taxon>lamiids</taxon>
        <taxon>Solanales</taxon>
        <taxon>Solanaceae</taxon>
        <taxon>Nicotianoideae</taxon>
        <taxon>Nicotianeae</taxon>
        <taxon>Nicotiana</taxon>
    </lineage>
</organism>
<evidence type="ECO:0000313" key="1">
    <source>
        <dbReference type="Proteomes" id="UP000790787"/>
    </source>
</evidence>
<evidence type="ECO:0000313" key="2">
    <source>
        <dbReference type="RefSeq" id="XP_075099302.1"/>
    </source>
</evidence>